<evidence type="ECO:0000256" key="4">
    <source>
        <dbReference type="ARBA" id="ARBA00022614"/>
    </source>
</evidence>
<dbReference type="InterPro" id="IPR001245">
    <property type="entry name" value="Ser-Thr/Tyr_kinase_cat_dom"/>
</dbReference>
<evidence type="ECO:0000256" key="10">
    <source>
        <dbReference type="ARBA" id="ARBA00022777"/>
    </source>
</evidence>
<evidence type="ECO:0000256" key="9">
    <source>
        <dbReference type="ARBA" id="ARBA00022741"/>
    </source>
</evidence>
<proteinExistence type="inferred from homology"/>
<keyword evidence="12 16" id="KW-1133">Transmembrane helix</keyword>
<dbReference type="InterPro" id="IPR046959">
    <property type="entry name" value="PRK1-6/SRF4-like"/>
</dbReference>
<dbReference type="GO" id="GO:0004672">
    <property type="term" value="F:protein kinase activity"/>
    <property type="evidence" value="ECO:0007669"/>
    <property type="project" value="InterPro"/>
</dbReference>
<evidence type="ECO:0000256" key="6">
    <source>
        <dbReference type="ARBA" id="ARBA00022692"/>
    </source>
</evidence>
<evidence type="ECO:0000256" key="5">
    <source>
        <dbReference type="ARBA" id="ARBA00022679"/>
    </source>
</evidence>
<evidence type="ECO:0000256" key="2">
    <source>
        <dbReference type="ARBA" id="ARBA00008684"/>
    </source>
</evidence>
<keyword evidence="8" id="KW-0677">Repeat</keyword>
<dbReference type="Pfam" id="PF08263">
    <property type="entry name" value="LRRNT_2"/>
    <property type="match status" value="1"/>
</dbReference>
<dbReference type="OrthoDB" id="418615at2759"/>
<dbReference type="GO" id="GO:0016020">
    <property type="term" value="C:membrane"/>
    <property type="evidence" value="ECO:0007669"/>
    <property type="project" value="UniProtKB-SubCell"/>
</dbReference>
<keyword evidence="10 19" id="KW-0418">Kinase</keyword>
<evidence type="ECO:0000256" key="13">
    <source>
        <dbReference type="ARBA" id="ARBA00023136"/>
    </source>
</evidence>
<evidence type="ECO:0000313" key="20">
    <source>
        <dbReference type="Proteomes" id="UP000694251"/>
    </source>
</evidence>
<keyword evidence="7 17" id="KW-0732">Signal</keyword>
<reference evidence="19 20" key="1">
    <citation type="submission" date="2020-12" db="EMBL/GenBank/DDBJ databases">
        <title>Concerted genomic and epigenomic changes stabilize Arabidopsis allopolyploids.</title>
        <authorList>
            <person name="Chen Z."/>
        </authorList>
    </citation>
    <scope>NUCLEOTIDE SEQUENCE [LARGE SCALE GENOMIC DNA]</scope>
    <source>
        <strain evidence="19">As9502</strain>
        <tissue evidence="19">Leaf</tissue>
    </source>
</reference>
<evidence type="ECO:0000256" key="1">
    <source>
        <dbReference type="ARBA" id="ARBA00004167"/>
    </source>
</evidence>
<protein>
    <submittedName>
        <fullName evidence="19">Protein kinase-like domain superfamily</fullName>
    </submittedName>
</protein>
<evidence type="ECO:0000256" key="16">
    <source>
        <dbReference type="SAM" id="Phobius"/>
    </source>
</evidence>
<dbReference type="InterPro" id="IPR000719">
    <property type="entry name" value="Prot_kinase_dom"/>
</dbReference>
<feature type="chain" id="PRO_5035850423" evidence="17">
    <location>
        <begin position="24"/>
        <end position="652"/>
    </location>
</feature>
<dbReference type="FunFam" id="3.80.10.10:FF:001009">
    <property type="entry name" value="Pollen receptor-like kinase 6"/>
    <property type="match status" value="1"/>
</dbReference>
<dbReference type="AlphaFoldDB" id="A0A8T1ZAB8"/>
<feature type="signal peptide" evidence="17">
    <location>
        <begin position="1"/>
        <end position="23"/>
    </location>
</feature>
<keyword evidence="20" id="KW-1185">Reference proteome</keyword>
<feature type="domain" description="Protein kinase" evidence="18">
    <location>
        <begin position="377"/>
        <end position="652"/>
    </location>
</feature>
<comment type="caution">
    <text evidence="19">The sequence shown here is derived from an EMBL/GenBank/DDBJ whole genome shotgun (WGS) entry which is preliminary data.</text>
</comment>
<dbReference type="Pfam" id="PF07714">
    <property type="entry name" value="PK_Tyr_Ser-Thr"/>
    <property type="match status" value="1"/>
</dbReference>
<keyword evidence="3" id="KW-0597">Phosphoprotein</keyword>
<evidence type="ECO:0000256" key="8">
    <source>
        <dbReference type="ARBA" id="ARBA00022737"/>
    </source>
</evidence>
<sequence>MAAAPGFFLLILLFCFSISPSLQLVSESEPLVRFKSSVNITKGDLNSWRLGTDPCSGKWFGIYCQKGLTVSGIHVTQLGLSGTITVDDLKDLPNLKTIRLDNNLLSGPLPHFFKLRGLKSLMLSNNSFSGEIRDDFFKDMSKLKRLFLDNNKFQGNIPSSITQLPQLEELHLQVNNFTGDIPPEIGNIKNLKVLDLSSNQLEGTVPESIADRKNLVANLTENEYLCGALVDVECENINLTEGEGQTPKAPSSVPQTSNTAAVHAILVSISLLLMFFIIVGIIKKRNKKKNPDFRMLDNQRDNDAVEVRIPESSSTTAKRSTDSSRKRGGHADGGSTKKGLSNIGKGGNGGGALGGGMGDIIMVNTEKGSFGLPDLMKAAAEVLGNGSLGSAYKAVMTTGLSVVVKRIRDMNQLAREPFDVEMRRFGKLRHPNILTPLAYHYRREEKLVVSEYMPKSSLLYVLHGDRGIYHSELTWATRLKIIQGVAHGMKFLHEEFASYDLPHGNLKSSNVLLSETYEPLISDYAFLPLLQPTNASQALFAFKTPEFAQTQQVSHKSDVYCLGIIILEILTGKFPSQYLNHGKGGTDIVQWVQSSVAEKKEEELIDPEIVNNTESMRQMVELLRVGAACIASNPDERLDMRETVRRIEQVKT</sequence>
<keyword evidence="4" id="KW-0433">Leucine-rich repeat</keyword>
<feature type="transmembrane region" description="Helical" evidence="16">
    <location>
        <begin position="260"/>
        <end position="282"/>
    </location>
</feature>
<evidence type="ECO:0000256" key="15">
    <source>
        <dbReference type="SAM" id="MobiDB-lite"/>
    </source>
</evidence>
<dbReference type="PROSITE" id="PS50011">
    <property type="entry name" value="PROTEIN_KINASE_DOM"/>
    <property type="match status" value="1"/>
</dbReference>
<name>A0A8T1ZAB8_ARASU</name>
<dbReference type="Proteomes" id="UP000694251">
    <property type="component" value="Chromosome 11"/>
</dbReference>
<evidence type="ECO:0000256" key="3">
    <source>
        <dbReference type="ARBA" id="ARBA00022553"/>
    </source>
</evidence>
<keyword evidence="9" id="KW-0547">Nucleotide-binding</keyword>
<evidence type="ECO:0000256" key="14">
    <source>
        <dbReference type="ARBA" id="ARBA00023170"/>
    </source>
</evidence>
<organism evidence="19 20">
    <name type="scientific">Arabidopsis suecica</name>
    <name type="common">Swedish thale-cress</name>
    <name type="synonym">Cardaminopsis suecica</name>
    <dbReference type="NCBI Taxonomy" id="45249"/>
    <lineage>
        <taxon>Eukaryota</taxon>
        <taxon>Viridiplantae</taxon>
        <taxon>Streptophyta</taxon>
        <taxon>Embryophyta</taxon>
        <taxon>Tracheophyta</taxon>
        <taxon>Spermatophyta</taxon>
        <taxon>Magnoliopsida</taxon>
        <taxon>eudicotyledons</taxon>
        <taxon>Gunneridae</taxon>
        <taxon>Pentapetalae</taxon>
        <taxon>rosids</taxon>
        <taxon>malvids</taxon>
        <taxon>Brassicales</taxon>
        <taxon>Brassicaceae</taxon>
        <taxon>Camelineae</taxon>
        <taxon>Arabidopsis</taxon>
    </lineage>
</organism>
<gene>
    <name evidence="19" type="ORF">ISN44_As11g020460</name>
</gene>
<keyword evidence="13 16" id="KW-0472">Membrane</keyword>
<keyword evidence="11" id="KW-0067">ATP-binding</keyword>
<evidence type="ECO:0000256" key="11">
    <source>
        <dbReference type="ARBA" id="ARBA00022840"/>
    </source>
</evidence>
<comment type="subcellular location">
    <subcellularLocation>
        <location evidence="1">Membrane</location>
        <topology evidence="1">Single-pass membrane protein</topology>
    </subcellularLocation>
</comment>
<evidence type="ECO:0000256" key="17">
    <source>
        <dbReference type="SAM" id="SignalP"/>
    </source>
</evidence>
<evidence type="ECO:0000259" key="18">
    <source>
        <dbReference type="PROSITE" id="PS50011"/>
    </source>
</evidence>
<dbReference type="PANTHER" id="PTHR48007:SF63">
    <property type="entry name" value="POLLEN RECEPTOR-LIKE KINASE 6"/>
    <property type="match status" value="1"/>
</dbReference>
<evidence type="ECO:0000313" key="19">
    <source>
        <dbReference type="EMBL" id="KAG7555969.1"/>
    </source>
</evidence>
<dbReference type="PANTHER" id="PTHR48007">
    <property type="entry name" value="LEUCINE-RICH REPEAT RECEPTOR-LIKE PROTEIN KINASE PXC1"/>
    <property type="match status" value="1"/>
</dbReference>
<dbReference type="InterPro" id="IPR013210">
    <property type="entry name" value="LRR_N_plant-typ"/>
</dbReference>
<dbReference type="GO" id="GO:0005524">
    <property type="term" value="F:ATP binding"/>
    <property type="evidence" value="ECO:0007669"/>
    <property type="project" value="UniProtKB-KW"/>
</dbReference>
<feature type="region of interest" description="Disordered" evidence="15">
    <location>
        <begin position="304"/>
        <end position="345"/>
    </location>
</feature>
<accession>A0A8T1ZAB8</accession>
<keyword evidence="5" id="KW-0808">Transferase</keyword>
<dbReference type="Pfam" id="PF13855">
    <property type="entry name" value="LRR_8"/>
    <property type="match status" value="1"/>
</dbReference>
<keyword evidence="14" id="KW-0675">Receptor</keyword>
<dbReference type="Pfam" id="PF00560">
    <property type="entry name" value="LRR_1"/>
    <property type="match status" value="1"/>
</dbReference>
<keyword evidence="6 16" id="KW-0812">Transmembrane</keyword>
<comment type="similarity">
    <text evidence="2">Belongs to the protein kinase superfamily. Ser/Thr protein kinase family.</text>
</comment>
<evidence type="ECO:0000256" key="12">
    <source>
        <dbReference type="ARBA" id="ARBA00022989"/>
    </source>
</evidence>
<dbReference type="InterPro" id="IPR001611">
    <property type="entry name" value="Leu-rich_rpt"/>
</dbReference>
<evidence type="ECO:0000256" key="7">
    <source>
        <dbReference type="ARBA" id="ARBA00022729"/>
    </source>
</evidence>
<dbReference type="FunFam" id="1.10.510.10:FF:000480">
    <property type="entry name" value="Pollen receptor-like kinase 1"/>
    <property type="match status" value="1"/>
</dbReference>
<dbReference type="EMBL" id="JAEFBJ010000011">
    <property type="protein sequence ID" value="KAG7555969.1"/>
    <property type="molecule type" value="Genomic_DNA"/>
</dbReference>